<evidence type="ECO:0000313" key="3">
    <source>
        <dbReference type="Proteomes" id="UP000009183"/>
    </source>
</evidence>
<dbReference type="AlphaFoldDB" id="D7TCY2"/>
<evidence type="ECO:0000256" key="1">
    <source>
        <dbReference type="SAM" id="Phobius"/>
    </source>
</evidence>
<dbReference type="EMBL" id="FN595757">
    <property type="protein sequence ID" value="CBI28355.3"/>
    <property type="molecule type" value="Genomic_DNA"/>
</dbReference>
<keyword evidence="1" id="KW-0472">Membrane</keyword>
<dbReference type="Proteomes" id="UP000009183">
    <property type="component" value="Chromosome 6"/>
</dbReference>
<accession>D7TCY2</accession>
<keyword evidence="1" id="KW-1133">Transmembrane helix</keyword>
<dbReference type="InterPro" id="IPR036291">
    <property type="entry name" value="NAD(P)-bd_dom_sf"/>
</dbReference>
<feature type="transmembrane region" description="Helical" evidence="1">
    <location>
        <begin position="15"/>
        <end position="33"/>
    </location>
</feature>
<sequence>MELGSVVEFLENKSILVTGATGFLAKIFVEMILRI</sequence>
<organism evidence="2 3">
    <name type="scientific">Vitis vinifera</name>
    <name type="common">Grape</name>
    <dbReference type="NCBI Taxonomy" id="29760"/>
    <lineage>
        <taxon>Eukaryota</taxon>
        <taxon>Viridiplantae</taxon>
        <taxon>Streptophyta</taxon>
        <taxon>Embryophyta</taxon>
        <taxon>Tracheophyta</taxon>
        <taxon>Spermatophyta</taxon>
        <taxon>Magnoliopsida</taxon>
        <taxon>eudicotyledons</taxon>
        <taxon>Gunneridae</taxon>
        <taxon>Pentapetalae</taxon>
        <taxon>rosids</taxon>
        <taxon>Vitales</taxon>
        <taxon>Vitaceae</taxon>
        <taxon>Viteae</taxon>
        <taxon>Vitis</taxon>
    </lineage>
</organism>
<dbReference type="SUPFAM" id="SSF51735">
    <property type="entry name" value="NAD(P)-binding Rossmann-fold domains"/>
    <property type="match status" value="1"/>
</dbReference>
<evidence type="ECO:0000313" key="2">
    <source>
        <dbReference type="EMBL" id="CBI28355.3"/>
    </source>
</evidence>
<protein>
    <recommendedName>
        <fullName evidence="4">Fatty acyl-CoA reductase</fullName>
    </recommendedName>
</protein>
<dbReference type="HOGENOM" id="CLU_220389_0_0_1"/>
<keyword evidence="3" id="KW-1185">Reference proteome</keyword>
<dbReference type="PaxDb" id="29760-VIT_06s0080g00100.t01"/>
<dbReference type="Gene3D" id="3.40.50.720">
    <property type="entry name" value="NAD(P)-binding Rossmann-like Domain"/>
    <property type="match status" value="1"/>
</dbReference>
<dbReference type="InParanoid" id="D7TCY2"/>
<name>D7TCY2_VITVI</name>
<evidence type="ECO:0008006" key="4">
    <source>
        <dbReference type="Google" id="ProtNLM"/>
    </source>
</evidence>
<keyword evidence="1" id="KW-0812">Transmembrane</keyword>
<gene>
    <name evidence="2" type="ordered locus">VIT_06s0080g00100</name>
</gene>
<proteinExistence type="predicted"/>
<reference evidence="3" key="1">
    <citation type="journal article" date="2007" name="Nature">
        <title>The grapevine genome sequence suggests ancestral hexaploidization in major angiosperm phyla.</title>
        <authorList>
            <consortium name="The French-Italian Public Consortium for Grapevine Genome Characterization."/>
            <person name="Jaillon O."/>
            <person name="Aury J.-M."/>
            <person name="Noel B."/>
            <person name="Policriti A."/>
            <person name="Clepet C."/>
            <person name="Casagrande A."/>
            <person name="Choisne N."/>
            <person name="Aubourg S."/>
            <person name="Vitulo N."/>
            <person name="Jubin C."/>
            <person name="Vezzi A."/>
            <person name="Legeai F."/>
            <person name="Hugueney P."/>
            <person name="Dasilva C."/>
            <person name="Horner D."/>
            <person name="Mica E."/>
            <person name="Jublot D."/>
            <person name="Poulain J."/>
            <person name="Bruyere C."/>
            <person name="Billault A."/>
            <person name="Segurens B."/>
            <person name="Gouyvenoux M."/>
            <person name="Ugarte E."/>
            <person name="Cattonaro F."/>
            <person name="Anthouard V."/>
            <person name="Vico V."/>
            <person name="Del Fabbro C."/>
            <person name="Alaux M."/>
            <person name="Di Gaspero G."/>
            <person name="Dumas V."/>
            <person name="Felice N."/>
            <person name="Paillard S."/>
            <person name="Juman I."/>
            <person name="Moroldo M."/>
            <person name="Scalabrin S."/>
            <person name="Canaguier A."/>
            <person name="Le Clainche I."/>
            <person name="Malacrida G."/>
            <person name="Durand E."/>
            <person name="Pesole G."/>
            <person name="Laucou V."/>
            <person name="Chatelet P."/>
            <person name="Merdinoglu D."/>
            <person name="Delledonne M."/>
            <person name="Pezzotti M."/>
            <person name="Lecharny A."/>
            <person name="Scarpelli C."/>
            <person name="Artiguenave F."/>
            <person name="Pe M.E."/>
            <person name="Valle G."/>
            <person name="Morgante M."/>
            <person name="Caboche M."/>
            <person name="Adam-Blondon A.-F."/>
            <person name="Weissenbach J."/>
            <person name="Quetier F."/>
            <person name="Wincker P."/>
        </authorList>
    </citation>
    <scope>NUCLEOTIDE SEQUENCE [LARGE SCALE GENOMIC DNA]</scope>
    <source>
        <strain evidence="3">cv. Pinot noir / PN40024</strain>
    </source>
</reference>